<keyword evidence="3" id="KW-1185">Reference proteome</keyword>
<name>A0A4Z2F6N4_9TELE</name>
<dbReference type="Proteomes" id="UP000314294">
    <property type="component" value="Unassembled WGS sequence"/>
</dbReference>
<feature type="compositionally biased region" description="Basic residues" evidence="1">
    <location>
        <begin position="33"/>
        <end position="44"/>
    </location>
</feature>
<reference evidence="2 3" key="1">
    <citation type="submission" date="2019-03" db="EMBL/GenBank/DDBJ databases">
        <title>First draft genome of Liparis tanakae, snailfish: a comprehensive survey of snailfish specific genes.</title>
        <authorList>
            <person name="Kim W."/>
            <person name="Song I."/>
            <person name="Jeong J.-H."/>
            <person name="Kim D."/>
            <person name="Kim S."/>
            <person name="Ryu S."/>
            <person name="Song J.Y."/>
            <person name="Lee S.K."/>
        </authorList>
    </citation>
    <scope>NUCLEOTIDE SEQUENCE [LARGE SCALE GENOMIC DNA]</scope>
    <source>
        <tissue evidence="2">Muscle</tissue>
    </source>
</reference>
<comment type="caution">
    <text evidence="2">The sequence shown here is derived from an EMBL/GenBank/DDBJ whole genome shotgun (WGS) entry which is preliminary data.</text>
</comment>
<organism evidence="2 3">
    <name type="scientific">Liparis tanakae</name>
    <name type="common">Tanaka's snailfish</name>
    <dbReference type="NCBI Taxonomy" id="230148"/>
    <lineage>
        <taxon>Eukaryota</taxon>
        <taxon>Metazoa</taxon>
        <taxon>Chordata</taxon>
        <taxon>Craniata</taxon>
        <taxon>Vertebrata</taxon>
        <taxon>Euteleostomi</taxon>
        <taxon>Actinopterygii</taxon>
        <taxon>Neopterygii</taxon>
        <taxon>Teleostei</taxon>
        <taxon>Neoteleostei</taxon>
        <taxon>Acanthomorphata</taxon>
        <taxon>Eupercaria</taxon>
        <taxon>Perciformes</taxon>
        <taxon>Cottioidei</taxon>
        <taxon>Cottales</taxon>
        <taxon>Liparidae</taxon>
        <taxon>Liparis</taxon>
    </lineage>
</organism>
<gene>
    <name evidence="2" type="ORF">EYF80_053023</name>
</gene>
<feature type="compositionally biased region" description="Polar residues" evidence="1">
    <location>
        <begin position="21"/>
        <end position="31"/>
    </location>
</feature>
<accession>A0A4Z2F6N4</accession>
<proteinExistence type="predicted"/>
<feature type="region of interest" description="Disordered" evidence="1">
    <location>
        <begin position="1"/>
        <end position="77"/>
    </location>
</feature>
<sequence>MSEEIREEDGQSRSPPLEISTVYTSPWTGNASPHRRSAFLKTHRSSANTRGSSALLVEDDNVRGQSTGEAKKKKLPV</sequence>
<dbReference type="OrthoDB" id="8442846at2759"/>
<evidence type="ECO:0000313" key="3">
    <source>
        <dbReference type="Proteomes" id="UP000314294"/>
    </source>
</evidence>
<dbReference type="EMBL" id="SRLO01001568">
    <property type="protein sequence ID" value="TNN36817.1"/>
    <property type="molecule type" value="Genomic_DNA"/>
</dbReference>
<protein>
    <submittedName>
        <fullName evidence="2">Uncharacterized protein</fullName>
    </submittedName>
</protein>
<evidence type="ECO:0000256" key="1">
    <source>
        <dbReference type="SAM" id="MobiDB-lite"/>
    </source>
</evidence>
<dbReference type="AlphaFoldDB" id="A0A4Z2F6N4"/>
<evidence type="ECO:0000313" key="2">
    <source>
        <dbReference type="EMBL" id="TNN36817.1"/>
    </source>
</evidence>